<keyword evidence="9" id="KW-1185">Reference proteome</keyword>
<dbReference type="eggNOG" id="COG1793">
    <property type="taxonomic scope" value="Bacteria"/>
</dbReference>
<dbReference type="Proteomes" id="UP000019489">
    <property type="component" value="Unassembled WGS sequence"/>
</dbReference>
<evidence type="ECO:0000256" key="3">
    <source>
        <dbReference type="ARBA" id="ARBA00034003"/>
    </source>
</evidence>
<dbReference type="InterPro" id="IPR012309">
    <property type="entry name" value="DNA_ligase_ATP-dep_C"/>
</dbReference>
<dbReference type="OrthoDB" id="9770771at2"/>
<dbReference type="InterPro" id="IPR014145">
    <property type="entry name" value="LigD_pol_dom"/>
</dbReference>
<dbReference type="Pfam" id="PF01068">
    <property type="entry name" value="DNA_ligase_A_M"/>
    <property type="match status" value="1"/>
</dbReference>
<dbReference type="GO" id="GO:0006281">
    <property type="term" value="P:DNA repair"/>
    <property type="evidence" value="ECO:0007669"/>
    <property type="project" value="InterPro"/>
</dbReference>
<evidence type="ECO:0000313" key="8">
    <source>
        <dbReference type="EMBL" id="EWT03356.1"/>
    </source>
</evidence>
<dbReference type="Pfam" id="PF04679">
    <property type="entry name" value="DNA_ligase_A_C"/>
    <property type="match status" value="1"/>
</dbReference>
<dbReference type="SUPFAM" id="SSF50249">
    <property type="entry name" value="Nucleic acid-binding proteins"/>
    <property type="match status" value="1"/>
</dbReference>
<accession>W9GAX5</accession>
<dbReference type="InterPro" id="IPR012310">
    <property type="entry name" value="DNA_ligase_ATP-dep_cent"/>
</dbReference>
<dbReference type="EMBL" id="AWSA01000003">
    <property type="protein sequence ID" value="EWT03356.1"/>
    <property type="molecule type" value="Genomic_DNA"/>
</dbReference>
<dbReference type="CDD" id="cd07970">
    <property type="entry name" value="OBF_DNA_ligase_LigC"/>
    <property type="match status" value="1"/>
</dbReference>
<dbReference type="GO" id="GO:0003910">
    <property type="term" value="F:DNA ligase (ATP) activity"/>
    <property type="evidence" value="ECO:0007669"/>
    <property type="project" value="UniProtKB-EC"/>
</dbReference>
<dbReference type="eggNOG" id="COG3285">
    <property type="taxonomic scope" value="Bacteria"/>
</dbReference>
<dbReference type="NCBIfam" id="NF006078">
    <property type="entry name" value="PRK08224.1"/>
    <property type="match status" value="1"/>
</dbReference>
<dbReference type="STRING" id="1386089.N865_19285"/>
<dbReference type="Gene3D" id="2.40.50.140">
    <property type="entry name" value="Nucleic acid-binding proteins"/>
    <property type="match status" value="1"/>
</dbReference>
<sequence>MSAKPAVVEAPGPEGVREVRISSPDRVLWPGAGMADGQPVTKLDLAHYLVAVADPLLRALGDRPVTLQRFPEGIEGEEFFSKNPPKGVPDFARTVMCTYPSGRRHPQLVVDEVATAVWAAQMNTITFHPWPVRTADVDKPDELRIDLDPQPGRGFADAVAAALALREVMAGIGLTAWAKTSGNRGVHVYARVAPTHEFLDVRHGVIGIARELERRLPDLVTTSWWKEERGERVFVDFNQACRDRTIASAYSPRPLPGAPVSTPVTWDELATVHPSELTVRTVPSLVASRGDAWAGIDDAIGDVAAAIALWDKDVHERGLGELNFPPDYPKMPGEPPRVQPSKRRQDRADADYLAPKADRDAETRATWGMPVIPHVPPMLAKAVKDFGAVKGDVVYEPKWDGFRSIIFRSGDLVEIGSRNEKPMTRYFPEIVEAVKASFPDKAVIDGEIILIDPATGDRLDFELLQQRIHPAASRVKKLAAETPASFVAFDLLALGEESYLDRPFSERRAALETALAGAEPPIHLTAATTDRDVAREWFTQFEGAGLDGVIAKPVDVTYQPDKRVMFKVKHERTADCVVAGYRVHKSGPDAIGSLLLGLYGPDGQLASVGVIGAFPMARRRELFEELQPLVAEWEGHPWNWAQPEEGVRTPRSSEFSRWNNQKDLSFVPLRPERVVEVRYDHMEGTRFRHTAQFVRWRDDRTPESCTFEQLDEPVSYDLADVLSAGS</sequence>
<dbReference type="Pfam" id="PF21686">
    <property type="entry name" value="LigD_Prim-Pol"/>
    <property type="match status" value="1"/>
</dbReference>
<dbReference type="PANTHER" id="PTHR42705:SF3">
    <property type="entry name" value="ATP-DEPENDENT DNA LIGASE"/>
    <property type="match status" value="1"/>
</dbReference>
<protein>
    <recommendedName>
        <fullName evidence="1">DNA ligase (ATP)</fullName>
        <ecNumber evidence="1">6.5.1.1</ecNumber>
    </recommendedName>
</protein>
<comment type="similarity">
    <text evidence="5">In the N-terminal section; belongs to the LigD polymerase family.</text>
</comment>
<dbReference type="Gene3D" id="3.30.470.30">
    <property type="entry name" value="DNA ligase/mRNA capping enzyme"/>
    <property type="match status" value="1"/>
</dbReference>
<evidence type="ECO:0000256" key="5">
    <source>
        <dbReference type="ARBA" id="ARBA00049990"/>
    </source>
</evidence>
<dbReference type="EC" id="6.5.1.1" evidence="1"/>
<dbReference type="NCBIfam" id="TIGR02778">
    <property type="entry name" value="ligD_pol"/>
    <property type="match status" value="1"/>
</dbReference>
<evidence type="ECO:0000256" key="1">
    <source>
        <dbReference type="ARBA" id="ARBA00012727"/>
    </source>
</evidence>
<evidence type="ECO:0000313" key="9">
    <source>
        <dbReference type="Proteomes" id="UP000019489"/>
    </source>
</evidence>
<dbReference type="CDD" id="cd04865">
    <property type="entry name" value="LigD_Pol_like_2"/>
    <property type="match status" value="1"/>
</dbReference>
<dbReference type="InterPro" id="IPR052171">
    <property type="entry name" value="NHEJ_LigD"/>
</dbReference>
<dbReference type="CDD" id="cd07905">
    <property type="entry name" value="Adenylation_DNA_ligase_LigC"/>
    <property type="match status" value="1"/>
</dbReference>
<dbReference type="GO" id="GO:0005524">
    <property type="term" value="F:ATP binding"/>
    <property type="evidence" value="ECO:0007669"/>
    <property type="project" value="InterPro"/>
</dbReference>
<comment type="caution">
    <text evidence="8">The sequence shown here is derived from an EMBL/GenBank/DDBJ whole genome shotgun (WGS) entry which is preliminary data.</text>
</comment>
<dbReference type="PROSITE" id="PS50160">
    <property type="entry name" value="DNA_LIGASE_A3"/>
    <property type="match status" value="1"/>
</dbReference>
<comment type="catalytic activity">
    <reaction evidence="3">
        <text>ATP + (deoxyribonucleotide)n-3'-hydroxyl + 5'-phospho-(deoxyribonucleotide)m = (deoxyribonucleotide)n+m + AMP + diphosphate.</text>
        <dbReference type="EC" id="6.5.1.1"/>
    </reaction>
</comment>
<evidence type="ECO:0000259" key="7">
    <source>
        <dbReference type="PROSITE" id="PS50160"/>
    </source>
</evidence>
<evidence type="ECO:0000256" key="2">
    <source>
        <dbReference type="ARBA" id="ARBA00022598"/>
    </source>
</evidence>
<name>W9GAX5_9MICO</name>
<dbReference type="PANTHER" id="PTHR42705">
    <property type="entry name" value="BIFUNCTIONAL NON-HOMOLOGOUS END JOINING PROTEIN LIGD"/>
    <property type="match status" value="1"/>
</dbReference>
<feature type="domain" description="ATP-dependent DNA ligase family profile" evidence="7">
    <location>
        <begin position="477"/>
        <end position="620"/>
    </location>
</feature>
<dbReference type="RefSeq" id="WP_084327868.1">
    <property type="nucleotide sequence ID" value="NZ_AWSA01000003.1"/>
</dbReference>
<dbReference type="PATRIC" id="fig|1386089.3.peg.477"/>
<feature type="region of interest" description="Disordered" evidence="6">
    <location>
        <begin position="321"/>
        <end position="350"/>
    </location>
</feature>
<feature type="compositionally biased region" description="Pro residues" evidence="6">
    <location>
        <begin position="326"/>
        <end position="338"/>
    </location>
</feature>
<reference evidence="8 9" key="1">
    <citation type="submission" date="2013-08" db="EMBL/GenBank/DDBJ databases">
        <title>Intrasporangium oryzae NRRL B-24470.</title>
        <authorList>
            <person name="Liu H."/>
            <person name="Wang G."/>
        </authorList>
    </citation>
    <scope>NUCLEOTIDE SEQUENCE [LARGE SCALE GENOMIC DNA]</scope>
    <source>
        <strain evidence="8 9">NRRL B-24470</strain>
    </source>
</reference>
<gene>
    <name evidence="8" type="ORF">N865_19285</name>
</gene>
<dbReference type="SUPFAM" id="SSF56091">
    <property type="entry name" value="DNA ligase/mRNA capping enzyme, catalytic domain"/>
    <property type="match status" value="1"/>
</dbReference>
<comment type="similarity">
    <text evidence="4">In the C-terminal section; belongs to the ATP-dependent DNA ligase family.</text>
</comment>
<organism evidence="8 9">
    <name type="scientific">Intrasporangium oryzae NRRL B-24470</name>
    <dbReference type="NCBI Taxonomy" id="1386089"/>
    <lineage>
        <taxon>Bacteria</taxon>
        <taxon>Bacillati</taxon>
        <taxon>Actinomycetota</taxon>
        <taxon>Actinomycetes</taxon>
        <taxon>Micrococcales</taxon>
        <taxon>Intrasporangiaceae</taxon>
        <taxon>Intrasporangium</taxon>
    </lineage>
</organism>
<evidence type="ECO:0000256" key="6">
    <source>
        <dbReference type="SAM" id="MobiDB-lite"/>
    </source>
</evidence>
<dbReference type="InterPro" id="IPR044117">
    <property type="entry name" value="OBF_LigC-like"/>
</dbReference>
<proteinExistence type="inferred from homology"/>
<dbReference type="AlphaFoldDB" id="W9GAX5"/>
<keyword evidence="2 8" id="KW-0436">Ligase</keyword>
<dbReference type="InterPro" id="IPR044119">
    <property type="entry name" value="Adenylation_LigC-like"/>
</dbReference>
<dbReference type="GO" id="GO:0006310">
    <property type="term" value="P:DNA recombination"/>
    <property type="evidence" value="ECO:0007669"/>
    <property type="project" value="InterPro"/>
</dbReference>
<dbReference type="InterPro" id="IPR012340">
    <property type="entry name" value="NA-bd_OB-fold"/>
</dbReference>
<dbReference type="Gene3D" id="3.90.920.10">
    <property type="entry name" value="DNA primase, PRIM domain"/>
    <property type="match status" value="1"/>
</dbReference>
<evidence type="ECO:0000256" key="4">
    <source>
        <dbReference type="ARBA" id="ARBA00049981"/>
    </source>
</evidence>